<dbReference type="SMART" id="SM00184">
    <property type="entry name" value="RING"/>
    <property type="match status" value="1"/>
</dbReference>
<dbReference type="SUPFAM" id="SSF57850">
    <property type="entry name" value="RING/U-box"/>
    <property type="match status" value="1"/>
</dbReference>
<evidence type="ECO:0000256" key="3">
    <source>
        <dbReference type="ARBA" id="ARBA00022679"/>
    </source>
</evidence>
<evidence type="ECO:0000256" key="5">
    <source>
        <dbReference type="ARBA" id="ARBA00022771"/>
    </source>
</evidence>
<reference evidence="10" key="1">
    <citation type="submission" date="2023-03" db="EMBL/GenBank/DDBJ databases">
        <title>Chromosome-scale reference genome and RAD-based genetic map of yellow starthistle (Centaurea solstitialis) reveal putative structural variation and QTLs associated with invader traits.</title>
        <authorList>
            <person name="Reatini B."/>
            <person name="Cang F.A."/>
            <person name="Jiang Q."/>
            <person name="Mckibben M.T.W."/>
            <person name="Barker M.S."/>
            <person name="Rieseberg L.H."/>
            <person name="Dlugosch K.M."/>
        </authorList>
    </citation>
    <scope>NUCLEOTIDE SEQUENCE</scope>
    <source>
        <strain evidence="10">CAN-66</strain>
        <tissue evidence="10">Leaf</tissue>
    </source>
</reference>
<keyword evidence="5 8" id="KW-0863">Zinc-finger</keyword>
<name>A0AA38W1I2_9ASTR</name>
<keyword evidence="7" id="KW-0862">Zinc</keyword>
<keyword evidence="6" id="KW-0833">Ubl conjugation pathway</keyword>
<dbReference type="EC" id="2.3.2.27" evidence="2"/>
<evidence type="ECO:0000256" key="7">
    <source>
        <dbReference type="ARBA" id="ARBA00022833"/>
    </source>
</evidence>
<dbReference type="GO" id="GO:0061630">
    <property type="term" value="F:ubiquitin protein ligase activity"/>
    <property type="evidence" value="ECO:0007669"/>
    <property type="project" value="UniProtKB-EC"/>
</dbReference>
<accession>A0AA38W1I2</accession>
<dbReference type="PROSITE" id="PS50089">
    <property type="entry name" value="ZF_RING_2"/>
    <property type="match status" value="1"/>
</dbReference>
<dbReference type="Pfam" id="PF13639">
    <property type="entry name" value="zf-RING_2"/>
    <property type="match status" value="1"/>
</dbReference>
<protein>
    <recommendedName>
        <fullName evidence="2">RING-type E3 ubiquitin transferase</fullName>
        <ecNumber evidence="2">2.3.2.27</ecNumber>
    </recommendedName>
</protein>
<keyword evidence="4" id="KW-0479">Metal-binding</keyword>
<evidence type="ECO:0000256" key="4">
    <source>
        <dbReference type="ARBA" id="ARBA00022723"/>
    </source>
</evidence>
<dbReference type="AlphaFoldDB" id="A0AA38W1I2"/>
<comment type="catalytic activity">
    <reaction evidence="1">
        <text>S-ubiquitinyl-[E2 ubiquitin-conjugating enzyme]-L-cysteine + [acceptor protein]-L-lysine = [E2 ubiquitin-conjugating enzyme]-L-cysteine + N(6)-ubiquitinyl-[acceptor protein]-L-lysine.</text>
        <dbReference type="EC" id="2.3.2.27"/>
    </reaction>
</comment>
<evidence type="ECO:0000259" key="9">
    <source>
        <dbReference type="PROSITE" id="PS50089"/>
    </source>
</evidence>
<dbReference type="InterPro" id="IPR001841">
    <property type="entry name" value="Znf_RING"/>
</dbReference>
<gene>
    <name evidence="10" type="ORF">OSB04_un001695</name>
</gene>
<organism evidence="10 11">
    <name type="scientific">Centaurea solstitialis</name>
    <name type="common">yellow star-thistle</name>
    <dbReference type="NCBI Taxonomy" id="347529"/>
    <lineage>
        <taxon>Eukaryota</taxon>
        <taxon>Viridiplantae</taxon>
        <taxon>Streptophyta</taxon>
        <taxon>Embryophyta</taxon>
        <taxon>Tracheophyta</taxon>
        <taxon>Spermatophyta</taxon>
        <taxon>Magnoliopsida</taxon>
        <taxon>eudicotyledons</taxon>
        <taxon>Gunneridae</taxon>
        <taxon>Pentapetalae</taxon>
        <taxon>asterids</taxon>
        <taxon>campanulids</taxon>
        <taxon>Asterales</taxon>
        <taxon>Asteraceae</taxon>
        <taxon>Carduoideae</taxon>
        <taxon>Cardueae</taxon>
        <taxon>Centaureinae</taxon>
        <taxon>Centaurea</taxon>
    </lineage>
</organism>
<proteinExistence type="predicted"/>
<keyword evidence="11" id="KW-1185">Reference proteome</keyword>
<evidence type="ECO:0000256" key="1">
    <source>
        <dbReference type="ARBA" id="ARBA00000900"/>
    </source>
</evidence>
<evidence type="ECO:0000313" key="10">
    <source>
        <dbReference type="EMBL" id="KAJ9535220.1"/>
    </source>
</evidence>
<evidence type="ECO:0000256" key="8">
    <source>
        <dbReference type="PROSITE-ProRule" id="PRU00175"/>
    </source>
</evidence>
<dbReference type="PANTHER" id="PTHR46463">
    <property type="entry name" value="ZINC FINGER, RING/FYVE/PHD-TYPE"/>
    <property type="match status" value="1"/>
</dbReference>
<evidence type="ECO:0000256" key="2">
    <source>
        <dbReference type="ARBA" id="ARBA00012483"/>
    </source>
</evidence>
<sequence>MVCETNIQQIPSEESSKKCHPDIPLMVALEKVKSKVNTISEDDEDICPICLEEYTSENPRIVTKCSHHYHLSCIYEWNERSETCPVCSKAPDYDDEPKWYLVGVVLTNRFTSMLQL</sequence>
<feature type="domain" description="RING-type" evidence="9">
    <location>
        <begin position="47"/>
        <end position="88"/>
    </location>
</feature>
<keyword evidence="3" id="KW-0808">Transferase</keyword>
<dbReference type="InterPro" id="IPR013083">
    <property type="entry name" value="Znf_RING/FYVE/PHD"/>
</dbReference>
<evidence type="ECO:0000256" key="6">
    <source>
        <dbReference type="ARBA" id="ARBA00022786"/>
    </source>
</evidence>
<dbReference type="GO" id="GO:0008270">
    <property type="term" value="F:zinc ion binding"/>
    <property type="evidence" value="ECO:0007669"/>
    <property type="project" value="UniProtKB-KW"/>
</dbReference>
<dbReference type="EMBL" id="JARYMX010000481">
    <property type="protein sequence ID" value="KAJ9535220.1"/>
    <property type="molecule type" value="Genomic_DNA"/>
</dbReference>
<dbReference type="PANTHER" id="PTHR46463:SF38">
    <property type="entry name" value="RING_U-BOX SUPERFAMILY PROTEIN-RELATED"/>
    <property type="match status" value="1"/>
</dbReference>
<comment type="caution">
    <text evidence="10">The sequence shown here is derived from an EMBL/GenBank/DDBJ whole genome shotgun (WGS) entry which is preliminary data.</text>
</comment>
<dbReference type="Gene3D" id="3.30.40.10">
    <property type="entry name" value="Zinc/RING finger domain, C3HC4 (zinc finger)"/>
    <property type="match status" value="1"/>
</dbReference>
<evidence type="ECO:0000313" key="11">
    <source>
        <dbReference type="Proteomes" id="UP001172457"/>
    </source>
</evidence>
<dbReference type="Proteomes" id="UP001172457">
    <property type="component" value="Unassembled WGS sequence"/>
</dbReference>